<feature type="compositionally biased region" description="Basic and acidic residues" evidence="1">
    <location>
        <begin position="192"/>
        <end position="202"/>
    </location>
</feature>
<protein>
    <submittedName>
        <fullName evidence="2">Uncharacterized protein</fullName>
    </submittedName>
</protein>
<feature type="region of interest" description="Disordered" evidence="1">
    <location>
        <begin position="182"/>
        <end position="202"/>
    </location>
</feature>
<feature type="region of interest" description="Disordered" evidence="1">
    <location>
        <begin position="1"/>
        <end position="28"/>
    </location>
</feature>
<evidence type="ECO:0000313" key="2">
    <source>
        <dbReference type="EMBL" id="BAO30093.1"/>
    </source>
</evidence>
<dbReference type="HOGENOM" id="CLU_1219194_0_0_4"/>
<reference evidence="2 3" key="1">
    <citation type="journal article" date="2014" name="Syst. Appl. Microbiol.">
        <title>Complete genomes of freshwater sulfur oxidizers Sulfuricella denitrificans skB26 and Sulfuritalea hydrogenivorans sk43H: genetic insights into the sulfur oxidation pathway of betaproteobacteria.</title>
        <authorList>
            <person name="Watanabe T."/>
            <person name="Kojima H."/>
            <person name="Fukui M."/>
        </authorList>
    </citation>
    <scope>NUCLEOTIDE SEQUENCE [LARGE SCALE GENOMIC DNA]</scope>
    <source>
        <strain evidence="2">DSM22779</strain>
    </source>
</reference>
<dbReference type="Proteomes" id="UP000031637">
    <property type="component" value="Chromosome"/>
</dbReference>
<dbReference type="AlphaFoldDB" id="W0SJA0"/>
<evidence type="ECO:0000256" key="1">
    <source>
        <dbReference type="SAM" id="MobiDB-lite"/>
    </source>
</evidence>
<dbReference type="KEGG" id="shd:SUTH_02303"/>
<accession>W0SJA0</accession>
<dbReference type="EMBL" id="AP012547">
    <property type="protein sequence ID" value="BAO30093.1"/>
    <property type="molecule type" value="Genomic_DNA"/>
</dbReference>
<name>W0SJA0_9PROT</name>
<proteinExistence type="predicted"/>
<dbReference type="RefSeq" id="WP_041099377.1">
    <property type="nucleotide sequence ID" value="NZ_AP012547.1"/>
</dbReference>
<gene>
    <name evidence="2" type="ORF">SUTH_02303</name>
</gene>
<evidence type="ECO:0000313" key="3">
    <source>
        <dbReference type="Proteomes" id="UP000031637"/>
    </source>
</evidence>
<feature type="region of interest" description="Disordered" evidence="1">
    <location>
        <begin position="141"/>
        <end position="164"/>
    </location>
</feature>
<keyword evidence="3" id="KW-1185">Reference proteome</keyword>
<sequence>MGDLPALEDGKYRSSQPDQRAAAHRRRPLRQRLELQPGAAVVEQDAAVEVAHHHRHRQLRHQRGQPVFLFFDSGLGQPDLLLDIGQQLVALLCQIVGGPRQFAHFGRAFGRDAEVAIGAEHQAQGFGHAQQAMDILLEQAAQQDQPGHEAEKRHQPAQRQARQQEFGKRRALGVLCIGEQQDGGKRKGARHQQAEDARGNDETEFRFHASSDLIWSTRSLVENGLVM</sequence>
<organism evidence="2 3">
    <name type="scientific">Sulfuritalea hydrogenivorans sk43H</name>
    <dbReference type="NCBI Taxonomy" id="1223802"/>
    <lineage>
        <taxon>Bacteria</taxon>
        <taxon>Pseudomonadati</taxon>
        <taxon>Pseudomonadota</taxon>
        <taxon>Betaproteobacteria</taxon>
        <taxon>Nitrosomonadales</taxon>
        <taxon>Sterolibacteriaceae</taxon>
        <taxon>Sulfuritalea</taxon>
    </lineage>
</organism>